<reference evidence="1 2" key="1">
    <citation type="submission" date="2019-03" db="EMBL/GenBank/DDBJ databases">
        <authorList>
            <person name="Liu G."/>
        </authorList>
    </citation>
    <scope>NUCLEOTIDE SEQUENCE [LARGE SCALE GENOMIC DNA]</scope>
    <source>
        <strain evidence="1 2">DSM 19099</strain>
    </source>
</reference>
<sequence length="204" mass="22372">MVKDLLSKLTDAFTKSEKSNIGKLFLVIDEQLESVKSALIRTEEWRDLNNAKGSTLDEIGVNVNQLRGRANDPVFRVLIRGKIARNVSDGTINKMVNALAKTLNCPHEVIQIVSMIEDNQEEPAAIVVKRAPIEALAAAGLTATQFTNIVQATTMAGVRVAYVDLNGTFRFSTHPTEIEVSEYGFDFGSLGGIFQPEEEIPLPI</sequence>
<name>A0A4Y7WDF1_9BACI</name>
<gene>
    <name evidence="1" type="ORF">E2L03_19895</name>
</gene>
<dbReference type="AlphaFoldDB" id="A0A4Y7WDF1"/>
<dbReference type="EMBL" id="SNUX01000005">
    <property type="protein sequence ID" value="TES45647.1"/>
    <property type="molecule type" value="Genomic_DNA"/>
</dbReference>
<organism evidence="1 2">
    <name type="scientific">Shouchella lehensis</name>
    <dbReference type="NCBI Taxonomy" id="300825"/>
    <lineage>
        <taxon>Bacteria</taxon>
        <taxon>Bacillati</taxon>
        <taxon>Bacillota</taxon>
        <taxon>Bacilli</taxon>
        <taxon>Bacillales</taxon>
        <taxon>Bacillaceae</taxon>
        <taxon>Shouchella</taxon>
    </lineage>
</organism>
<evidence type="ECO:0000313" key="2">
    <source>
        <dbReference type="Proteomes" id="UP000298210"/>
    </source>
</evidence>
<protein>
    <recommendedName>
        <fullName evidence="3">DUF2612 domain-containing protein</fullName>
    </recommendedName>
</protein>
<dbReference type="RefSeq" id="WP_134260265.1">
    <property type="nucleotide sequence ID" value="NZ_LDIM01000012.1"/>
</dbReference>
<comment type="caution">
    <text evidence="1">The sequence shown here is derived from an EMBL/GenBank/DDBJ whole genome shotgun (WGS) entry which is preliminary data.</text>
</comment>
<dbReference type="Proteomes" id="UP000298210">
    <property type="component" value="Unassembled WGS sequence"/>
</dbReference>
<accession>A0A4Y7WDF1</accession>
<proteinExistence type="predicted"/>
<evidence type="ECO:0008006" key="3">
    <source>
        <dbReference type="Google" id="ProtNLM"/>
    </source>
</evidence>
<evidence type="ECO:0000313" key="1">
    <source>
        <dbReference type="EMBL" id="TES45647.1"/>
    </source>
</evidence>